<dbReference type="Gene3D" id="3.40.50.1100">
    <property type="match status" value="2"/>
</dbReference>
<protein>
    <submittedName>
        <fullName evidence="4">Diaminopropionate ammonia-lyase</fullName>
    </submittedName>
</protein>
<dbReference type="Pfam" id="PF00291">
    <property type="entry name" value="PALP"/>
    <property type="match status" value="1"/>
</dbReference>
<dbReference type="EMBL" id="FZON01000074">
    <property type="protein sequence ID" value="SNT22853.1"/>
    <property type="molecule type" value="Genomic_DNA"/>
</dbReference>
<keyword evidence="4" id="KW-0456">Lyase</keyword>
<evidence type="ECO:0000313" key="4">
    <source>
        <dbReference type="EMBL" id="SNT22853.1"/>
    </source>
</evidence>
<reference evidence="4 5" key="1">
    <citation type="submission" date="2017-06" db="EMBL/GenBank/DDBJ databases">
        <authorList>
            <person name="Kim H.J."/>
            <person name="Triplett B.A."/>
        </authorList>
    </citation>
    <scope>NUCLEOTIDE SEQUENCE [LARGE SCALE GENOMIC DNA]</scope>
    <source>
        <strain evidence="4 5">DSM 11445</strain>
    </source>
</reference>
<feature type="domain" description="Tryptophan synthase beta chain-like PALP" evidence="3">
    <location>
        <begin position="82"/>
        <end position="393"/>
    </location>
</feature>
<comment type="cofactor">
    <cofactor evidence="1">
        <name>pyridoxal 5'-phosphate</name>
        <dbReference type="ChEBI" id="CHEBI:597326"/>
    </cofactor>
</comment>
<dbReference type="SUPFAM" id="SSF53686">
    <property type="entry name" value="Tryptophan synthase beta subunit-like PLP-dependent enzymes"/>
    <property type="match status" value="1"/>
</dbReference>
<evidence type="ECO:0000256" key="2">
    <source>
        <dbReference type="ARBA" id="ARBA00022898"/>
    </source>
</evidence>
<evidence type="ECO:0000259" key="3">
    <source>
        <dbReference type="Pfam" id="PF00291"/>
    </source>
</evidence>
<sequence length="399" mass="42638">MFPMKAIWPLLASNALILSQQHLIKSKKYSHLCRKNAQKFLSFFSNADGMTDSTQIPTNLDHHLFHPDASRAEALLKDCPVHAPTPMTEIDLLTEEVGISRLWLKDESDRMGLGSFKALGGAFAVARMIADKAGSEDFSSQATKNTAAEMVFITASAGNHGLSVAAGAKVFGAKAVIVLAAAVPESFANRIRAKSADVLRVDGSYDESVEVARQVARDKDWILLADGSWEGYIDRPALVMEGYCVIPEECRAAFAKLDVWPTHVYLQAGVGGLAAALSAHIRLNWAEQPEIIVVEPDAAPCLQRSVEAGRLTRVDGADSNMGRLDCKDASLIAFRALQQDADRFVTITDEEATAAVNTFARYGIATTPSGAAGLAAPTAASPGPDARCLLIVSEGPEGD</sequence>
<organism evidence="4 5">
    <name type="scientific">Antarctobacter heliothermus</name>
    <dbReference type="NCBI Taxonomy" id="74033"/>
    <lineage>
        <taxon>Bacteria</taxon>
        <taxon>Pseudomonadati</taxon>
        <taxon>Pseudomonadota</taxon>
        <taxon>Alphaproteobacteria</taxon>
        <taxon>Rhodobacterales</taxon>
        <taxon>Roseobacteraceae</taxon>
        <taxon>Antarctobacter</taxon>
    </lineage>
</organism>
<proteinExistence type="predicted"/>
<evidence type="ECO:0000313" key="5">
    <source>
        <dbReference type="Proteomes" id="UP000198440"/>
    </source>
</evidence>
<dbReference type="AlphaFoldDB" id="A0A239KZ13"/>
<keyword evidence="2" id="KW-0663">Pyridoxal phosphate</keyword>
<dbReference type="PANTHER" id="PTHR42937">
    <property type="match status" value="1"/>
</dbReference>
<accession>A0A239KZ13</accession>
<dbReference type="InterPro" id="IPR036052">
    <property type="entry name" value="TrpB-like_PALP_sf"/>
</dbReference>
<dbReference type="GO" id="GO:0016829">
    <property type="term" value="F:lyase activity"/>
    <property type="evidence" value="ECO:0007669"/>
    <property type="project" value="UniProtKB-KW"/>
</dbReference>
<dbReference type="Proteomes" id="UP000198440">
    <property type="component" value="Unassembled WGS sequence"/>
</dbReference>
<name>A0A239KZ13_9RHOB</name>
<dbReference type="InterPro" id="IPR001926">
    <property type="entry name" value="TrpB-like_PALP"/>
</dbReference>
<gene>
    <name evidence="4" type="ORF">SAMN04488078_107411</name>
</gene>
<dbReference type="PANTHER" id="PTHR42937:SF1">
    <property type="entry name" value="DIAMINOPROPIONATE AMMONIA-LYASE"/>
    <property type="match status" value="1"/>
</dbReference>
<evidence type="ECO:0000256" key="1">
    <source>
        <dbReference type="ARBA" id="ARBA00001933"/>
    </source>
</evidence>
<dbReference type="NCBIfam" id="NF006058">
    <property type="entry name" value="PRK08206.1"/>
    <property type="match status" value="1"/>
</dbReference>